<evidence type="ECO:0000256" key="3">
    <source>
        <dbReference type="ARBA" id="ARBA00009370"/>
    </source>
</evidence>
<keyword evidence="5 6" id="KW-0378">Hydrolase</keyword>
<dbReference type="Pfam" id="PF10502">
    <property type="entry name" value="Peptidase_S26"/>
    <property type="match status" value="1"/>
</dbReference>
<evidence type="ECO:0000313" key="9">
    <source>
        <dbReference type="Proteomes" id="UP001519342"/>
    </source>
</evidence>
<dbReference type="InterPro" id="IPR000223">
    <property type="entry name" value="Pept_S26A_signal_pept_1"/>
</dbReference>
<dbReference type="InterPro" id="IPR036286">
    <property type="entry name" value="LexA/Signal_pep-like_sf"/>
</dbReference>
<name>A0ABS4GCD1_9FIRM</name>
<keyword evidence="6" id="KW-0472">Membrane</keyword>
<protein>
    <recommendedName>
        <fullName evidence="4 6">Signal peptidase I</fullName>
        <ecNumber evidence="4 6">3.4.21.89</ecNumber>
    </recommendedName>
</protein>
<sequence>MKYFIKEWIIPILVALVIVLFLNKFIFILVTVPTGSMEDTIIPGDRLYVNEIFDINKAERGDIIVFRSIELDNKRLVKRLIGLPGDKVEVKEDGSVVVNDKKINEPYAIKSTGQAKTFNVPEKCYFFLGDNRPISYDARFWDNPYISEEQIIGKVLFRFFPFNRIGSVE</sequence>
<evidence type="ECO:0000256" key="6">
    <source>
        <dbReference type="RuleBase" id="RU362042"/>
    </source>
</evidence>
<evidence type="ECO:0000259" key="7">
    <source>
        <dbReference type="Pfam" id="PF10502"/>
    </source>
</evidence>
<dbReference type="NCBIfam" id="TIGR02227">
    <property type="entry name" value="sigpep_I_bact"/>
    <property type="match status" value="1"/>
</dbReference>
<dbReference type="Gene3D" id="2.10.109.10">
    <property type="entry name" value="Umud Fragment, subunit A"/>
    <property type="match status" value="1"/>
</dbReference>
<feature type="transmembrane region" description="Helical" evidence="6">
    <location>
        <begin position="12"/>
        <end position="32"/>
    </location>
</feature>
<keyword evidence="9" id="KW-1185">Reference proteome</keyword>
<comment type="similarity">
    <text evidence="3 6">Belongs to the peptidase S26 family.</text>
</comment>
<gene>
    <name evidence="8" type="ORF">J2Z76_000907</name>
</gene>
<dbReference type="PANTHER" id="PTHR43390:SF1">
    <property type="entry name" value="CHLOROPLAST PROCESSING PEPTIDASE"/>
    <property type="match status" value="1"/>
</dbReference>
<organism evidence="8 9">
    <name type="scientific">Sedimentibacter acidaminivorans</name>
    <dbReference type="NCBI Taxonomy" id="913099"/>
    <lineage>
        <taxon>Bacteria</taxon>
        <taxon>Bacillati</taxon>
        <taxon>Bacillota</taxon>
        <taxon>Tissierellia</taxon>
        <taxon>Sedimentibacter</taxon>
    </lineage>
</organism>
<dbReference type="SUPFAM" id="SSF51306">
    <property type="entry name" value="LexA/Signal peptidase"/>
    <property type="match status" value="1"/>
</dbReference>
<evidence type="ECO:0000256" key="1">
    <source>
        <dbReference type="ARBA" id="ARBA00000677"/>
    </source>
</evidence>
<reference evidence="8 9" key="1">
    <citation type="submission" date="2021-03" db="EMBL/GenBank/DDBJ databases">
        <title>Genomic Encyclopedia of Type Strains, Phase IV (KMG-IV): sequencing the most valuable type-strain genomes for metagenomic binning, comparative biology and taxonomic classification.</title>
        <authorList>
            <person name="Goeker M."/>
        </authorList>
    </citation>
    <scope>NUCLEOTIDE SEQUENCE [LARGE SCALE GENOMIC DNA]</scope>
    <source>
        <strain evidence="8 9">DSM 24004</strain>
    </source>
</reference>
<evidence type="ECO:0000256" key="5">
    <source>
        <dbReference type="ARBA" id="ARBA00022801"/>
    </source>
</evidence>
<evidence type="ECO:0000256" key="2">
    <source>
        <dbReference type="ARBA" id="ARBA00004401"/>
    </source>
</evidence>
<accession>A0ABS4GCD1</accession>
<dbReference type="CDD" id="cd06530">
    <property type="entry name" value="S26_SPase_I"/>
    <property type="match status" value="1"/>
</dbReference>
<keyword evidence="6" id="KW-0645">Protease</keyword>
<keyword evidence="6" id="KW-0812">Transmembrane</keyword>
<dbReference type="InterPro" id="IPR019533">
    <property type="entry name" value="Peptidase_S26"/>
</dbReference>
<comment type="catalytic activity">
    <reaction evidence="1 6">
        <text>Cleavage of hydrophobic, N-terminal signal or leader sequences from secreted and periplasmic proteins.</text>
        <dbReference type="EC" id="3.4.21.89"/>
    </reaction>
</comment>
<keyword evidence="6" id="KW-1133">Transmembrane helix</keyword>
<dbReference type="GO" id="GO:0009003">
    <property type="term" value="F:signal peptidase activity"/>
    <property type="evidence" value="ECO:0007669"/>
    <property type="project" value="UniProtKB-EC"/>
</dbReference>
<dbReference type="EC" id="3.4.21.89" evidence="4 6"/>
<evidence type="ECO:0000256" key="4">
    <source>
        <dbReference type="ARBA" id="ARBA00013208"/>
    </source>
</evidence>
<dbReference type="InterPro" id="IPR019757">
    <property type="entry name" value="Pept_S26A_signal_pept_1_Lys-AS"/>
</dbReference>
<feature type="domain" description="Peptidase S26" evidence="7">
    <location>
        <begin position="6"/>
        <end position="160"/>
    </location>
</feature>
<comment type="subcellular location">
    <subcellularLocation>
        <location evidence="2">Cell membrane</location>
        <topology evidence="2">Single-pass type II membrane protein</topology>
    </subcellularLocation>
    <subcellularLocation>
        <location evidence="6">Membrane</location>
        <topology evidence="6">Single-pass type II membrane protein</topology>
    </subcellularLocation>
</comment>
<dbReference type="PROSITE" id="PS00760">
    <property type="entry name" value="SPASE_I_2"/>
    <property type="match status" value="1"/>
</dbReference>
<dbReference type="RefSeq" id="WP_245210319.1">
    <property type="nucleotide sequence ID" value="NZ_JAGGKS010000002.1"/>
</dbReference>
<dbReference type="Proteomes" id="UP001519342">
    <property type="component" value="Unassembled WGS sequence"/>
</dbReference>
<evidence type="ECO:0000313" key="8">
    <source>
        <dbReference type="EMBL" id="MBP1925050.1"/>
    </source>
</evidence>
<comment type="caution">
    <text evidence="8">The sequence shown here is derived from an EMBL/GenBank/DDBJ whole genome shotgun (WGS) entry which is preliminary data.</text>
</comment>
<dbReference type="EMBL" id="JAGGKS010000002">
    <property type="protein sequence ID" value="MBP1925050.1"/>
    <property type="molecule type" value="Genomic_DNA"/>
</dbReference>
<dbReference type="PANTHER" id="PTHR43390">
    <property type="entry name" value="SIGNAL PEPTIDASE I"/>
    <property type="match status" value="1"/>
</dbReference>
<dbReference type="PRINTS" id="PR00727">
    <property type="entry name" value="LEADERPTASE"/>
</dbReference>
<proteinExistence type="inferred from homology"/>